<proteinExistence type="predicted"/>
<reference evidence="2 3" key="1">
    <citation type="journal article" date="2012" name="J. Bacteriol.">
        <title>Genome Sequence of the Bacteriocin-Producing Strain Lactococcus garvieae DCC43.</title>
        <authorList>
            <person name="Gabrielsen C."/>
            <person name="Brede D.A."/>
            <person name="Hernandez P.E."/>
            <person name="Nes I.F."/>
            <person name="Diep D.B."/>
        </authorList>
    </citation>
    <scope>NUCLEOTIDE SEQUENCE [LARGE SCALE GENOMIC DNA]</scope>
    <source>
        <strain evidence="2 3">DCC43</strain>
    </source>
</reference>
<dbReference type="Proteomes" id="UP000006787">
    <property type="component" value="Unassembled WGS sequence"/>
</dbReference>
<gene>
    <name evidence="2" type="ORF">C426_1016</name>
</gene>
<name>K2PN76_9LACT</name>
<dbReference type="EMBL" id="AMQS01000012">
    <property type="protein sequence ID" value="EKF51689.1"/>
    <property type="molecule type" value="Genomic_DNA"/>
</dbReference>
<keyword evidence="1" id="KW-1133">Transmembrane helix</keyword>
<keyword evidence="1" id="KW-0472">Membrane</keyword>
<dbReference type="PATRIC" id="fig|1231377.3.peg.1016"/>
<organism evidence="2 3">
    <name type="scientific">Lactococcus garvieae DCC43</name>
    <dbReference type="NCBI Taxonomy" id="1231377"/>
    <lineage>
        <taxon>Bacteria</taxon>
        <taxon>Bacillati</taxon>
        <taxon>Bacillota</taxon>
        <taxon>Bacilli</taxon>
        <taxon>Lactobacillales</taxon>
        <taxon>Streptococcaceae</taxon>
        <taxon>Lactococcus</taxon>
    </lineage>
</organism>
<comment type="caution">
    <text evidence="2">The sequence shown here is derived from an EMBL/GenBank/DDBJ whole genome shotgun (WGS) entry which is preliminary data.</text>
</comment>
<protein>
    <submittedName>
        <fullName evidence="2">Uncharacterized protein</fullName>
    </submittedName>
</protein>
<evidence type="ECO:0000313" key="2">
    <source>
        <dbReference type="EMBL" id="EKF51689.1"/>
    </source>
</evidence>
<keyword evidence="1" id="KW-0812">Transmembrane</keyword>
<sequence length="64" mass="7708">MRETLTKIKIKERNIPLERKKLRKVRDEMLLFYPLTSDYILLFFCIGWKNTGNTSPKSRLFQST</sequence>
<evidence type="ECO:0000256" key="1">
    <source>
        <dbReference type="SAM" id="Phobius"/>
    </source>
</evidence>
<dbReference type="AlphaFoldDB" id="K2PN76"/>
<feature type="transmembrane region" description="Helical" evidence="1">
    <location>
        <begin position="30"/>
        <end position="49"/>
    </location>
</feature>
<accession>K2PN76</accession>
<evidence type="ECO:0000313" key="3">
    <source>
        <dbReference type="Proteomes" id="UP000006787"/>
    </source>
</evidence>